<comment type="similarity">
    <text evidence="1 6">Belongs to the XseB family.</text>
</comment>
<organism evidence="8 9">
    <name type="scientific">Solobacterium moorei</name>
    <dbReference type="NCBI Taxonomy" id="102148"/>
    <lineage>
        <taxon>Bacteria</taxon>
        <taxon>Bacillati</taxon>
        <taxon>Bacillota</taxon>
        <taxon>Erysipelotrichia</taxon>
        <taxon>Erysipelotrichales</taxon>
        <taxon>Erysipelotrichaceae</taxon>
        <taxon>Solobacterium</taxon>
    </lineage>
</organism>
<evidence type="ECO:0000313" key="9">
    <source>
        <dbReference type="Proteomes" id="UP000284731"/>
    </source>
</evidence>
<dbReference type="PANTHER" id="PTHR34137:SF1">
    <property type="entry name" value="EXODEOXYRIBONUCLEASE 7 SMALL SUBUNIT"/>
    <property type="match status" value="1"/>
</dbReference>
<dbReference type="GO" id="GO:0009318">
    <property type="term" value="C:exodeoxyribonuclease VII complex"/>
    <property type="evidence" value="ECO:0007669"/>
    <property type="project" value="UniProtKB-UniRule"/>
</dbReference>
<comment type="subunit">
    <text evidence="6">Heterooligomer composed of large and small subunits.</text>
</comment>
<dbReference type="GO" id="GO:0005829">
    <property type="term" value="C:cytosol"/>
    <property type="evidence" value="ECO:0007669"/>
    <property type="project" value="TreeGrafter"/>
</dbReference>
<evidence type="ECO:0000256" key="2">
    <source>
        <dbReference type="ARBA" id="ARBA00022490"/>
    </source>
</evidence>
<evidence type="ECO:0000256" key="3">
    <source>
        <dbReference type="ARBA" id="ARBA00022722"/>
    </source>
</evidence>
<dbReference type="SUPFAM" id="SSF116842">
    <property type="entry name" value="XseB-like"/>
    <property type="match status" value="1"/>
</dbReference>
<evidence type="ECO:0000256" key="1">
    <source>
        <dbReference type="ARBA" id="ARBA00009998"/>
    </source>
</evidence>
<comment type="caution">
    <text evidence="8">The sequence shown here is derived from an EMBL/GenBank/DDBJ whole genome shotgun (WGS) entry which is preliminary data.</text>
</comment>
<comment type="function">
    <text evidence="6">Bidirectionally degrades single-stranded DNA into large acid-insoluble oligonucleotides, which are then degraded further into small acid-soluble oligonucleotides.</text>
</comment>
<accession>A0A412PES4</accession>
<dbReference type="EC" id="3.1.11.6" evidence="6"/>
<keyword evidence="2 6" id="KW-0963">Cytoplasm</keyword>
<dbReference type="RefSeq" id="WP_006526490.1">
    <property type="nucleotide sequence ID" value="NZ_AP028934.1"/>
</dbReference>
<dbReference type="EMBL" id="QRWX01000002">
    <property type="protein sequence ID" value="RGT56119.1"/>
    <property type="molecule type" value="Genomic_DNA"/>
</dbReference>
<dbReference type="Gene3D" id="1.10.287.1040">
    <property type="entry name" value="Exonuclease VII, small subunit"/>
    <property type="match status" value="1"/>
</dbReference>
<dbReference type="GeneID" id="89620162"/>
<feature type="coiled-coil region" evidence="7">
    <location>
        <begin position="5"/>
        <end position="32"/>
    </location>
</feature>
<sequence>MPTKDKSFEESMNRLEEIINDLEENEKPLDETITLFEEGLQLVKACDTKLKKFESQINDVIRKNGENDNAN</sequence>
<evidence type="ECO:0000256" key="7">
    <source>
        <dbReference type="SAM" id="Coils"/>
    </source>
</evidence>
<dbReference type="HAMAP" id="MF_00337">
    <property type="entry name" value="Exonuc_7_S"/>
    <property type="match status" value="1"/>
</dbReference>
<dbReference type="Proteomes" id="UP000284731">
    <property type="component" value="Unassembled WGS sequence"/>
</dbReference>
<dbReference type="AlphaFoldDB" id="A0A412PES4"/>
<evidence type="ECO:0000256" key="5">
    <source>
        <dbReference type="ARBA" id="ARBA00022839"/>
    </source>
</evidence>
<dbReference type="PIRSF" id="PIRSF006488">
    <property type="entry name" value="Exonuc_VII_S"/>
    <property type="match status" value="1"/>
</dbReference>
<dbReference type="Pfam" id="PF02609">
    <property type="entry name" value="Exonuc_VII_S"/>
    <property type="match status" value="1"/>
</dbReference>
<protein>
    <recommendedName>
        <fullName evidence="6">Exodeoxyribonuclease 7 small subunit</fullName>
        <ecNumber evidence="6">3.1.11.6</ecNumber>
    </recommendedName>
    <alternativeName>
        <fullName evidence="6">Exodeoxyribonuclease VII small subunit</fullName>
        <shortName evidence="6">Exonuclease VII small subunit</shortName>
    </alternativeName>
</protein>
<reference evidence="8 9" key="1">
    <citation type="submission" date="2018-08" db="EMBL/GenBank/DDBJ databases">
        <title>A genome reference for cultivated species of the human gut microbiota.</title>
        <authorList>
            <person name="Zou Y."/>
            <person name="Xue W."/>
            <person name="Luo G."/>
        </authorList>
    </citation>
    <scope>NUCLEOTIDE SEQUENCE [LARGE SCALE GENOMIC DNA]</scope>
    <source>
        <strain evidence="8 9">AF18-46</strain>
    </source>
</reference>
<name>A0A412PES4_9FIRM</name>
<dbReference type="GO" id="GO:0006308">
    <property type="term" value="P:DNA catabolic process"/>
    <property type="evidence" value="ECO:0007669"/>
    <property type="project" value="UniProtKB-UniRule"/>
</dbReference>
<gene>
    <name evidence="6 8" type="primary">xseB</name>
    <name evidence="8" type="ORF">DWX20_04735</name>
</gene>
<dbReference type="InterPro" id="IPR003761">
    <property type="entry name" value="Exonuc_VII_S"/>
</dbReference>
<comment type="catalytic activity">
    <reaction evidence="6">
        <text>Exonucleolytic cleavage in either 5'- to 3'- or 3'- to 5'-direction to yield nucleoside 5'-phosphates.</text>
        <dbReference type="EC" id="3.1.11.6"/>
    </reaction>
</comment>
<evidence type="ECO:0000256" key="6">
    <source>
        <dbReference type="HAMAP-Rule" id="MF_00337"/>
    </source>
</evidence>
<evidence type="ECO:0000313" key="8">
    <source>
        <dbReference type="EMBL" id="RGT56119.1"/>
    </source>
</evidence>
<comment type="subcellular location">
    <subcellularLocation>
        <location evidence="6">Cytoplasm</location>
    </subcellularLocation>
</comment>
<proteinExistence type="inferred from homology"/>
<keyword evidence="3 6" id="KW-0540">Nuclease</keyword>
<dbReference type="NCBIfam" id="TIGR01280">
    <property type="entry name" value="xseB"/>
    <property type="match status" value="1"/>
</dbReference>
<dbReference type="InterPro" id="IPR037004">
    <property type="entry name" value="Exonuc_VII_ssu_sf"/>
</dbReference>
<keyword evidence="5 6" id="KW-0269">Exonuclease</keyword>
<dbReference type="GO" id="GO:0008855">
    <property type="term" value="F:exodeoxyribonuclease VII activity"/>
    <property type="evidence" value="ECO:0007669"/>
    <property type="project" value="UniProtKB-UniRule"/>
</dbReference>
<keyword evidence="4 6" id="KW-0378">Hydrolase</keyword>
<dbReference type="PANTHER" id="PTHR34137">
    <property type="entry name" value="EXODEOXYRIBONUCLEASE 7 SMALL SUBUNIT"/>
    <property type="match status" value="1"/>
</dbReference>
<keyword evidence="7" id="KW-0175">Coiled coil</keyword>
<evidence type="ECO:0000256" key="4">
    <source>
        <dbReference type="ARBA" id="ARBA00022801"/>
    </source>
</evidence>